<evidence type="ECO:0000256" key="1">
    <source>
        <dbReference type="SAM" id="MobiDB-lite"/>
    </source>
</evidence>
<sequence>MQFDTDQTAGNDTADTVDTTDIDQAIAGTENLDAVPLTEHVARFDAVHVSLNEALTSIDTD</sequence>
<protein>
    <submittedName>
        <fullName evidence="2">Uncharacterized protein</fullName>
    </submittedName>
</protein>
<dbReference type="EMBL" id="JACHJQ010000015">
    <property type="protein sequence ID" value="MBB4912705.1"/>
    <property type="molecule type" value="Genomic_DNA"/>
</dbReference>
<comment type="caution">
    <text evidence="2">The sequence shown here is derived from an EMBL/GenBank/DDBJ whole genome shotgun (WGS) entry which is preliminary data.</text>
</comment>
<accession>A0A7W7VK52</accession>
<gene>
    <name evidence="2" type="ORF">FHR82_008977</name>
</gene>
<evidence type="ECO:0000313" key="3">
    <source>
        <dbReference type="Proteomes" id="UP000520767"/>
    </source>
</evidence>
<proteinExistence type="predicted"/>
<organism evidence="2 3">
    <name type="scientific">Actinophytocola algeriensis</name>
    <dbReference type="NCBI Taxonomy" id="1768010"/>
    <lineage>
        <taxon>Bacteria</taxon>
        <taxon>Bacillati</taxon>
        <taxon>Actinomycetota</taxon>
        <taxon>Actinomycetes</taxon>
        <taxon>Pseudonocardiales</taxon>
        <taxon>Pseudonocardiaceae</taxon>
    </lineage>
</organism>
<reference evidence="2 3" key="1">
    <citation type="submission" date="2020-08" db="EMBL/GenBank/DDBJ databases">
        <title>Genomic Encyclopedia of Type Strains, Phase III (KMG-III): the genomes of soil and plant-associated and newly described type strains.</title>
        <authorList>
            <person name="Whitman W."/>
        </authorList>
    </citation>
    <scope>NUCLEOTIDE SEQUENCE [LARGE SCALE GENOMIC DNA]</scope>
    <source>
        <strain evidence="2 3">CECT 8960</strain>
    </source>
</reference>
<dbReference type="AlphaFoldDB" id="A0A7W7VK52"/>
<dbReference type="RefSeq" id="WP_184816691.1">
    <property type="nucleotide sequence ID" value="NZ_JACHJQ010000015.1"/>
</dbReference>
<dbReference type="Proteomes" id="UP000520767">
    <property type="component" value="Unassembled WGS sequence"/>
</dbReference>
<keyword evidence="3" id="KW-1185">Reference proteome</keyword>
<feature type="compositionally biased region" description="Low complexity" evidence="1">
    <location>
        <begin position="8"/>
        <end position="22"/>
    </location>
</feature>
<name>A0A7W7VK52_9PSEU</name>
<feature type="region of interest" description="Disordered" evidence="1">
    <location>
        <begin position="1"/>
        <end position="22"/>
    </location>
</feature>
<evidence type="ECO:0000313" key="2">
    <source>
        <dbReference type="EMBL" id="MBB4912705.1"/>
    </source>
</evidence>